<proteinExistence type="predicted"/>
<evidence type="ECO:0000313" key="1">
    <source>
        <dbReference type="EMBL" id="GBM72979.1"/>
    </source>
</evidence>
<gene>
    <name evidence="1" type="ORF">AVEN_130175_1</name>
    <name evidence="2" type="ORF">AVEN_145657_1</name>
</gene>
<evidence type="ECO:0000313" key="2">
    <source>
        <dbReference type="EMBL" id="GBM73007.1"/>
    </source>
</evidence>
<dbReference type="EMBL" id="BGPR01261560">
    <property type="protein sequence ID" value="GBM73007.1"/>
    <property type="molecule type" value="Genomic_DNA"/>
</dbReference>
<keyword evidence="3" id="KW-1185">Reference proteome</keyword>
<reference evidence="2 3" key="1">
    <citation type="journal article" date="2019" name="Sci. Rep.">
        <title>Orb-weaving spider Araneus ventricosus genome elucidates the spidroin gene catalogue.</title>
        <authorList>
            <person name="Kono N."/>
            <person name="Nakamura H."/>
            <person name="Ohtoshi R."/>
            <person name="Moran D.A.P."/>
            <person name="Shinohara A."/>
            <person name="Yoshida Y."/>
            <person name="Fujiwara M."/>
            <person name="Mori M."/>
            <person name="Tomita M."/>
            <person name="Arakawa K."/>
        </authorList>
    </citation>
    <scope>NUCLEOTIDE SEQUENCE [LARGE SCALE GENOMIC DNA]</scope>
</reference>
<sequence length="116" mass="13264">MFCDRKLREIASKTTGDNGFPSRKCFDETILPQSASVFPNFSIRSQFRECVFAGALPWNGRRIPIRKNGTSIYMEMRTTSPNITQLGRDVVTQCCVNVRHRCFNPDKNTCKSCESF</sequence>
<dbReference type="EMBL" id="BGPR01261554">
    <property type="protein sequence ID" value="GBM72979.1"/>
    <property type="molecule type" value="Genomic_DNA"/>
</dbReference>
<comment type="caution">
    <text evidence="2">The sequence shown here is derived from an EMBL/GenBank/DDBJ whole genome shotgun (WGS) entry which is preliminary data.</text>
</comment>
<evidence type="ECO:0000313" key="3">
    <source>
        <dbReference type="Proteomes" id="UP000499080"/>
    </source>
</evidence>
<organism evidence="2 3">
    <name type="scientific">Araneus ventricosus</name>
    <name type="common">Orbweaver spider</name>
    <name type="synonym">Epeira ventricosa</name>
    <dbReference type="NCBI Taxonomy" id="182803"/>
    <lineage>
        <taxon>Eukaryota</taxon>
        <taxon>Metazoa</taxon>
        <taxon>Ecdysozoa</taxon>
        <taxon>Arthropoda</taxon>
        <taxon>Chelicerata</taxon>
        <taxon>Arachnida</taxon>
        <taxon>Araneae</taxon>
        <taxon>Araneomorphae</taxon>
        <taxon>Entelegynae</taxon>
        <taxon>Araneoidea</taxon>
        <taxon>Araneidae</taxon>
        <taxon>Araneus</taxon>
    </lineage>
</organism>
<dbReference type="Proteomes" id="UP000499080">
    <property type="component" value="Unassembled WGS sequence"/>
</dbReference>
<name>A0A4Y2I5H6_ARAVE</name>
<accession>A0A4Y2I5H6</accession>
<protein>
    <submittedName>
        <fullName evidence="2">Uncharacterized protein</fullName>
    </submittedName>
</protein>
<dbReference type="AlphaFoldDB" id="A0A4Y2I5H6"/>